<dbReference type="Pfam" id="PF03358">
    <property type="entry name" value="FMN_red"/>
    <property type="match status" value="1"/>
</dbReference>
<dbReference type="PANTHER" id="PTHR30543">
    <property type="entry name" value="CHROMATE REDUCTASE"/>
    <property type="match status" value="1"/>
</dbReference>
<dbReference type="SUPFAM" id="SSF52218">
    <property type="entry name" value="Flavoproteins"/>
    <property type="match status" value="1"/>
</dbReference>
<proteinExistence type="predicted"/>
<dbReference type="InterPro" id="IPR050712">
    <property type="entry name" value="NAD(P)H-dep_reductase"/>
</dbReference>
<comment type="caution">
    <text evidence="2">The sequence shown here is derived from an EMBL/GenBank/DDBJ whole genome shotgun (WGS) entry which is preliminary data.</text>
</comment>
<name>A0ABU0JNK4_9HYPH</name>
<accession>A0ABU0JNK4</accession>
<keyword evidence="3" id="KW-1185">Reference proteome</keyword>
<dbReference type="InterPro" id="IPR029039">
    <property type="entry name" value="Flavoprotein-like_sf"/>
</dbReference>
<evidence type="ECO:0000259" key="1">
    <source>
        <dbReference type="Pfam" id="PF03358"/>
    </source>
</evidence>
<organism evidence="2 3">
    <name type="scientific">Labrys wisconsinensis</name>
    <dbReference type="NCBI Taxonomy" id="425677"/>
    <lineage>
        <taxon>Bacteria</taxon>
        <taxon>Pseudomonadati</taxon>
        <taxon>Pseudomonadota</taxon>
        <taxon>Alphaproteobacteria</taxon>
        <taxon>Hyphomicrobiales</taxon>
        <taxon>Xanthobacteraceae</taxon>
        <taxon>Labrys</taxon>
    </lineage>
</organism>
<dbReference type="Gene3D" id="3.40.50.360">
    <property type="match status" value="1"/>
</dbReference>
<sequence>MLDGTLRLVLIYGSIREGRFCDRVAAWALGEIERHGGFAVDVVDPRAMGLPAWHQEAETPVLAALRQRLDRADAFVVVTPEHNHGYPAALKYVIDAAYREWRAKPVGFVSYGGPAGGVRAVEQLRQVFAELHAVTMRDAVAFANPWDRFDAAGGLFEPEVPRKAMATMLAHLSWWGRALGEARRATPYAERAA</sequence>
<protein>
    <submittedName>
        <fullName evidence="2">NAD(P)H-dependent FMN reductase</fullName>
    </submittedName>
</protein>
<reference evidence="2 3" key="1">
    <citation type="submission" date="2023-07" db="EMBL/GenBank/DDBJ databases">
        <title>Genomic Encyclopedia of Type Strains, Phase IV (KMG-IV): sequencing the most valuable type-strain genomes for metagenomic binning, comparative biology and taxonomic classification.</title>
        <authorList>
            <person name="Goeker M."/>
        </authorList>
    </citation>
    <scope>NUCLEOTIDE SEQUENCE [LARGE SCALE GENOMIC DNA]</scope>
    <source>
        <strain evidence="2 3">DSM 19619</strain>
    </source>
</reference>
<gene>
    <name evidence="2" type="ORF">QO011_008015</name>
</gene>
<dbReference type="PANTHER" id="PTHR30543:SF21">
    <property type="entry name" value="NAD(P)H-DEPENDENT FMN REDUCTASE LOT6"/>
    <property type="match status" value="1"/>
</dbReference>
<dbReference type="EMBL" id="JAUSVX010000028">
    <property type="protein sequence ID" value="MDQ0474973.1"/>
    <property type="molecule type" value="Genomic_DNA"/>
</dbReference>
<dbReference type="Proteomes" id="UP001242480">
    <property type="component" value="Unassembled WGS sequence"/>
</dbReference>
<evidence type="ECO:0000313" key="3">
    <source>
        <dbReference type="Proteomes" id="UP001242480"/>
    </source>
</evidence>
<evidence type="ECO:0000313" key="2">
    <source>
        <dbReference type="EMBL" id="MDQ0474973.1"/>
    </source>
</evidence>
<feature type="domain" description="NADPH-dependent FMN reductase-like" evidence="1">
    <location>
        <begin position="7"/>
        <end position="146"/>
    </location>
</feature>
<dbReference type="InterPro" id="IPR005025">
    <property type="entry name" value="FMN_Rdtase-like_dom"/>
</dbReference>
<dbReference type="RefSeq" id="WP_307285504.1">
    <property type="nucleotide sequence ID" value="NZ_JAUSVX010000028.1"/>
</dbReference>